<organism evidence="2 3">
    <name type="scientific">Trinickia dabaoshanensis</name>
    <dbReference type="NCBI Taxonomy" id="564714"/>
    <lineage>
        <taxon>Bacteria</taxon>
        <taxon>Pseudomonadati</taxon>
        <taxon>Pseudomonadota</taxon>
        <taxon>Betaproteobacteria</taxon>
        <taxon>Burkholderiales</taxon>
        <taxon>Burkholderiaceae</taxon>
        <taxon>Trinickia</taxon>
    </lineage>
</organism>
<sequence>MTARHTIKLTANFERNLEEVEAFLLEAGAPQAFDVLLDELMDTVVPNLERFPSMGHLFLERRARSVEVSNGIARLTKQLDAISQGSELREYVMTDYLVLYASIEGAVYLLSIRHHRQLSFDFASHWPG</sequence>
<evidence type="ECO:0000256" key="1">
    <source>
        <dbReference type="ARBA" id="ARBA00022649"/>
    </source>
</evidence>
<comment type="caution">
    <text evidence="2">The sequence shown here is derived from an EMBL/GenBank/DDBJ whole genome shotgun (WGS) entry which is preliminary data.</text>
</comment>
<gene>
    <name evidence="2" type="ORF">C0Z18_24485</name>
</gene>
<proteinExistence type="predicted"/>
<dbReference type="Gene3D" id="3.30.2310.20">
    <property type="entry name" value="RelE-like"/>
    <property type="match status" value="1"/>
</dbReference>
<dbReference type="Pfam" id="PF05016">
    <property type="entry name" value="ParE_toxin"/>
    <property type="match status" value="1"/>
</dbReference>
<dbReference type="OrthoDB" id="5405593at2"/>
<evidence type="ECO:0008006" key="4">
    <source>
        <dbReference type="Google" id="ProtNLM"/>
    </source>
</evidence>
<name>A0A2N7VG80_9BURK</name>
<evidence type="ECO:0000313" key="2">
    <source>
        <dbReference type="EMBL" id="PMS16151.1"/>
    </source>
</evidence>
<evidence type="ECO:0000313" key="3">
    <source>
        <dbReference type="Proteomes" id="UP000235616"/>
    </source>
</evidence>
<protein>
    <recommendedName>
        <fullName evidence="4">Type II toxin-antitoxin system RelE/ParE family toxin</fullName>
    </recommendedName>
</protein>
<dbReference type="EMBL" id="PNYA01000026">
    <property type="protein sequence ID" value="PMS16151.1"/>
    <property type="molecule type" value="Genomic_DNA"/>
</dbReference>
<dbReference type="Proteomes" id="UP000235616">
    <property type="component" value="Unassembled WGS sequence"/>
</dbReference>
<keyword evidence="3" id="KW-1185">Reference proteome</keyword>
<keyword evidence="1" id="KW-1277">Toxin-antitoxin system</keyword>
<dbReference type="AlphaFoldDB" id="A0A2N7VG80"/>
<dbReference type="InterPro" id="IPR007712">
    <property type="entry name" value="RelE/ParE_toxin"/>
</dbReference>
<dbReference type="RefSeq" id="WP_102648035.1">
    <property type="nucleotide sequence ID" value="NZ_PNYA01000026.1"/>
</dbReference>
<accession>A0A2N7VG80</accession>
<dbReference type="InterPro" id="IPR035093">
    <property type="entry name" value="RelE/ParE_toxin_dom_sf"/>
</dbReference>
<reference evidence="2 3" key="1">
    <citation type="submission" date="2018-01" db="EMBL/GenBank/DDBJ databases">
        <title>Whole genome analyses suggest that Burkholderia sensu lato contains two further novel genera in the rhizoxinica-symbiotica group Mycetohabitans gen. nov., and Trinickia gen. nov.: implications for the evolution of diazotrophy and nodulation in the Burkholderiaceae.</title>
        <authorList>
            <person name="Estrada-de los Santos P."/>
            <person name="Palmer M."/>
            <person name="Chavez-Ramirez B."/>
            <person name="Beukes C."/>
            <person name="Steenkamp E.T."/>
            <person name="Hirsch A.M."/>
            <person name="Manyaka P."/>
            <person name="Maluk M."/>
            <person name="Lafos M."/>
            <person name="Crook M."/>
            <person name="Gross E."/>
            <person name="Simon M.F."/>
            <person name="Bueno dos Reis Junior F."/>
            <person name="Poole P.S."/>
            <person name="Venter S.N."/>
            <person name="James E.K."/>
        </authorList>
    </citation>
    <scope>NUCLEOTIDE SEQUENCE [LARGE SCALE GENOMIC DNA]</scope>
    <source>
        <strain evidence="2 3">GIMN1.004</strain>
    </source>
</reference>